<protein>
    <submittedName>
        <fullName evidence="2">Uncharacterized protein</fullName>
    </submittedName>
</protein>
<organism evidence="2 3">
    <name type="scientific">Parelaphostrongylus tenuis</name>
    <name type="common">Meningeal worm</name>
    <dbReference type="NCBI Taxonomy" id="148309"/>
    <lineage>
        <taxon>Eukaryota</taxon>
        <taxon>Metazoa</taxon>
        <taxon>Ecdysozoa</taxon>
        <taxon>Nematoda</taxon>
        <taxon>Chromadorea</taxon>
        <taxon>Rhabditida</taxon>
        <taxon>Rhabditina</taxon>
        <taxon>Rhabditomorpha</taxon>
        <taxon>Strongyloidea</taxon>
        <taxon>Metastrongylidae</taxon>
        <taxon>Parelaphostrongylus</taxon>
    </lineage>
</organism>
<sequence length="68" mass="7644">MSTSISSSLLYHGLHNERNVLHESFFQFSEQENAKSHTAEKTKAKFEELDGVEMLPHPSNSLNLAPSD</sequence>
<evidence type="ECO:0000313" key="3">
    <source>
        <dbReference type="Proteomes" id="UP001196413"/>
    </source>
</evidence>
<comment type="caution">
    <text evidence="2">The sequence shown here is derived from an EMBL/GenBank/DDBJ whole genome shotgun (WGS) entry which is preliminary data.</text>
</comment>
<evidence type="ECO:0000256" key="1">
    <source>
        <dbReference type="SAM" id="MobiDB-lite"/>
    </source>
</evidence>
<dbReference type="Proteomes" id="UP001196413">
    <property type="component" value="Unassembled WGS sequence"/>
</dbReference>
<gene>
    <name evidence="2" type="ORF">KIN20_021068</name>
</gene>
<proteinExistence type="predicted"/>
<feature type="region of interest" description="Disordered" evidence="1">
    <location>
        <begin position="48"/>
        <end position="68"/>
    </location>
</feature>
<dbReference type="AlphaFoldDB" id="A0AAD5QVX3"/>
<dbReference type="InterPro" id="IPR036397">
    <property type="entry name" value="RNaseH_sf"/>
</dbReference>
<dbReference type="GO" id="GO:0003676">
    <property type="term" value="F:nucleic acid binding"/>
    <property type="evidence" value="ECO:0007669"/>
    <property type="project" value="InterPro"/>
</dbReference>
<dbReference type="Gene3D" id="3.30.420.10">
    <property type="entry name" value="Ribonuclease H-like superfamily/Ribonuclease H"/>
    <property type="match status" value="1"/>
</dbReference>
<reference evidence="2" key="1">
    <citation type="submission" date="2021-06" db="EMBL/GenBank/DDBJ databases">
        <title>Parelaphostrongylus tenuis whole genome reference sequence.</title>
        <authorList>
            <person name="Garwood T.J."/>
            <person name="Larsen P.A."/>
            <person name="Fountain-Jones N.M."/>
            <person name="Garbe J.R."/>
            <person name="Macchietto M.G."/>
            <person name="Kania S.A."/>
            <person name="Gerhold R.W."/>
            <person name="Richards J.E."/>
            <person name="Wolf T.M."/>
        </authorList>
    </citation>
    <scope>NUCLEOTIDE SEQUENCE</scope>
    <source>
        <strain evidence="2">MNPRO001-30</strain>
        <tissue evidence="2">Meninges</tissue>
    </source>
</reference>
<name>A0AAD5QVX3_PARTN</name>
<keyword evidence="3" id="KW-1185">Reference proteome</keyword>
<accession>A0AAD5QVX3</accession>
<evidence type="ECO:0000313" key="2">
    <source>
        <dbReference type="EMBL" id="KAJ1361736.1"/>
    </source>
</evidence>
<feature type="compositionally biased region" description="Polar residues" evidence="1">
    <location>
        <begin position="58"/>
        <end position="68"/>
    </location>
</feature>
<dbReference type="EMBL" id="JAHQIW010004261">
    <property type="protein sequence ID" value="KAJ1361736.1"/>
    <property type="molecule type" value="Genomic_DNA"/>
</dbReference>